<gene>
    <name evidence="5" type="ORF">G7Y89_g1495</name>
</gene>
<dbReference type="AlphaFoldDB" id="A0A8H4RWA4"/>
<organism evidence="5 6">
    <name type="scientific">Cudoniella acicularis</name>
    <dbReference type="NCBI Taxonomy" id="354080"/>
    <lineage>
        <taxon>Eukaryota</taxon>
        <taxon>Fungi</taxon>
        <taxon>Dikarya</taxon>
        <taxon>Ascomycota</taxon>
        <taxon>Pezizomycotina</taxon>
        <taxon>Leotiomycetes</taxon>
        <taxon>Helotiales</taxon>
        <taxon>Tricladiaceae</taxon>
        <taxon>Cudoniella</taxon>
    </lineage>
</organism>
<evidence type="ECO:0000256" key="3">
    <source>
        <dbReference type="PIRSR" id="PIRSR617939-1"/>
    </source>
</evidence>
<name>A0A8H4RWA4_9HELO</name>
<evidence type="ECO:0000256" key="1">
    <source>
        <dbReference type="ARBA" id="ARBA00012346"/>
    </source>
</evidence>
<dbReference type="PANTHER" id="PTHR12935">
    <property type="entry name" value="GAMMA-GLUTAMYLCYCLOTRANSFERASE"/>
    <property type="match status" value="1"/>
</dbReference>
<evidence type="ECO:0000313" key="6">
    <source>
        <dbReference type="Proteomes" id="UP000566819"/>
    </source>
</evidence>
<dbReference type="Proteomes" id="UP000566819">
    <property type="component" value="Unassembled WGS sequence"/>
</dbReference>
<proteinExistence type="predicted"/>
<dbReference type="CDD" id="cd06661">
    <property type="entry name" value="GGCT_like"/>
    <property type="match status" value="1"/>
</dbReference>
<dbReference type="Gene3D" id="3.10.490.10">
    <property type="entry name" value="Gamma-glutamyl cyclotransferase-like"/>
    <property type="match status" value="1"/>
</dbReference>
<dbReference type="GO" id="GO:0003839">
    <property type="term" value="F:gamma-glutamylcyclotransferase activity"/>
    <property type="evidence" value="ECO:0007669"/>
    <property type="project" value="UniProtKB-EC"/>
</dbReference>
<feature type="active site" description="Proton acceptor" evidence="3">
    <location>
        <position position="111"/>
    </location>
</feature>
<evidence type="ECO:0000256" key="2">
    <source>
        <dbReference type="ARBA" id="ARBA00023239"/>
    </source>
</evidence>
<dbReference type="EMBL" id="JAAMPI010000058">
    <property type="protein sequence ID" value="KAF4636601.1"/>
    <property type="molecule type" value="Genomic_DNA"/>
</dbReference>
<reference evidence="5 6" key="1">
    <citation type="submission" date="2020-03" db="EMBL/GenBank/DDBJ databases">
        <title>Draft Genome Sequence of Cudoniella acicularis.</title>
        <authorList>
            <person name="Buettner E."/>
            <person name="Kellner H."/>
        </authorList>
    </citation>
    <scope>NUCLEOTIDE SEQUENCE [LARGE SCALE GENOMIC DNA]</scope>
    <source>
        <strain evidence="5 6">DSM 108380</strain>
    </source>
</reference>
<feature type="binding site" evidence="4">
    <location>
        <position position="169"/>
    </location>
    <ligand>
        <name>substrate</name>
    </ligand>
</feature>
<evidence type="ECO:0000256" key="4">
    <source>
        <dbReference type="PIRSR" id="PIRSR617939-2"/>
    </source>
</evidence>
<dbReference type="PANTHER" id="PTHR12935:SF0">
    <property type="entry name" value="GAMMA-GLUTAMYLCYCLOTRANSFERASE"/>
    <property type="match status" value="1"/>
</dbReference>
<dbReference type="EC" id="4.3.2.9" evidence="1"/>
<keyword evidence="6" id="KW-1185">Reference proteome</keyword>
<keyword evidence="2" id="KW-0456">Lyase</keyword>
<dbReference type="InterPro" id="IPR017939">
    <property type="entry name" value="G-Glutamylcylcotransferase"/>
</dbReference>
<dbReference type="InterPro" id="IPR013024">
    <property type="entry name" value="GGCT-like"/>
</dbReference>
<evidence type="ECO:0000313" key="5">
    <source>
        <dbReference type="EMBL" id="KAF4636601.1"/>
    </source>
</evidence>
<comment type="caution">
    <text evidence="5">The sequence shown here is derived from an EMBL/GenBank/DDBJ whole genome shotgun (WGS) entry which is preliminary data.</text>
</comment>
<protein>
    <recommendedName>
        <fullName evidence="1">gamma-glutamylcyclotransferase</fullName>
        <ecNumber evidence="1">4.3.2.9</ecNumber>
    </recommendedName>
</protein>
<sequence>MTPTAEIPPSSELTSQSGPNIWYFAYGANMSTAILTGKREVKPLAHKRATLPDFSLVFDVRGVPYAEPALASLRRRSAHPGQIYGSGAEMAACGVAYLVTTADFCKIIATEGAGVAYKVQEVRAVVIGGLKSGVQGAGIQLDPTEENLTVRTLIARRPERSLRLPSARYFADFE</sequence>
<accession>A0A8H4RWA4</accession>
<dbReference type="OrthoDB" id="2017317at2759"/>